<keyword evidence="1" id="KW-1133">Transmembrane helix</keyword>
<keyword evidence="3" id="KW-1185">Reference proteome</keyword>
<sequence length="306" mass="33965">MCQKDYRGKGEAVATTLKGELECCPGWRKPSDLMGAVGNMRSGGKECASLYGLTDCGDNGTPPGSSTCGKYLYPLTGSLYNSVAPQFCDTYISWMVYLVYGLREGLQRLLEEFKKIQCTKENGCTGKGGQGSCETKGCKKTTHGTVDCCCENIVKCAGVYGLFYRYGFSFLSPMTLTGNEKYETDGQGPGKRDCKAFYTQLNNVINGTPFRDLFTQIRKFIYTTRLPFGLYVTAFWSIVLLYLLWSITGPLDLMHIQSHWRSPGSYLVPLQRILADGSRKGFCTLGYFRDGTDNGLLEQGINDLYL</sequence>
<dbReference type="EMBL" id="BLIY01000003">
    <property type="protein sequence ID" value="GFE52786.1"/>
    <property type="molecule type" value="Genomic_DNA"/>
</dbReference>
<dbReference type="OrthoDB" id="365890at2759"/>
<organism evidence="2 3">
    <name type="scientific">Babesia ovis</name>
    <dbReference type="NCBI Taxonomy" id="5869"/>
    <lineage>
        <taxon>Eukaryota</taxon>
        <taxon>Sar</taxon>
        <taxon>Alveolata</taxon>
        <taxon>Apicomplexa</taxon>
        <taxon>Aconoidasida</taxon>
        <taxon>Piroplasmida</taxon>
        <taxon>Babesiidae</taxon>
        <taxon>Babesia</taxon>
    </lineage>
</organism>
<protein>
    <submittedName>
        <fullName evidence="2">Variant erythrocyte surface antigen alpha subunit, putative</fullName>
    </submittedName>
</protein>
<accession>A0A9W5T887</accession>
<proteinExistence type="predicted"/>
<dbReference type="AlphaFoldDB" id="A0A9W5T887"/>
<dbReference type="Proteomes" id="UP001057455">
    <property type="component" value="Unassembled WGS sequence"/>
</dbReference>
<name>A0A9W5T887_BABOV</name>
<comment type="caution">
    <text evidence="2">The sequence shown here is derived from an EMBL/GenBank/DDBJ whole genome shotgun (WGS) entry which is preliminary data.</text>
</comment>
<feature type="transmembrane region" description="Helical" evidence="1">
    <location>
        <begin position="228"/>
        <end position="245"/>
    </location>
</feature>
<evidence type="ECO:0000313" key="2">
    <source>
        <dbReference type="EMBL" id="GFE52786.1"/>
    </source>
</evidence>
<reference evidence="2" key="1">
    <citation type="submission" date="2019-12" db="EMBL/GenBank/DDBJ databases">
        <title>Genome sequence of Babesia ovis.</title>
        <authorList>
            <person name="Yamagishi J."/>
            <person name="Sevinc F."/>
            <person name="Xuan X."/>
        </authorList>
    </citation>
    <scope>NUCLEOTIDE SEQUENCE</scope>
    <source>
        <strain evidence="2">Selcuk</strain>
    </source>
</reference>
<evidence type="ECO:0000256" key="1">
    <source>
        <dbReference type="SAM" id="Phobius"/>
    </source>
</evidence>
<gene>
    <name evidence="2" type="ORF">BaOVIS_001900</name>
</gene>
<evidence type="ECO:0000313" key="3">
    <source>
        <dbReference type="Proteomes" id="UP001057455"/>
    </source>
</evidence>
<keyword evidence="1" id="KW-0472">Membrane</keyword>
<keyword evidence="1" id="KW-0812">Transmembrane</keyword>